<dbReference type="Proteomes" id="UP000603453">
    <property type="component" value="Unassembled WGS sequence"/>
</dbReference>
<dbReference type="EMBL" id="JAEPRD010000187">
    <property type="protein sequence ID" value="KAG2194798.1"/>
    <property type="molecule type" value="Genomic_DNA"/>
</dbReference>
<evidence type="ECO:0000313" key="1">
    <source>
        <dbReference type="EMBL" id="KAG2194798.1"/>
    </source>
</evidence>
<organism evidence="1 2">
    <name type="scientific">Mucor saturninus</name>
    <dbReference type="NCBI Taxonomy" id="64648"/>
    <lineage>
        <taxon>Eukaryota</taxon>
        <taxon>Fungi</taxon>
        <taxon>Fungi incertae sedis</taxon>
        <taxon>Mucoromycota</taxon>
        <taxon>Mucoromycotina</taxon>
        <taxon>Mucoromycetes</taxon>
        <taxon>Mucorales</taxon>
        <taxon>Mucorineae</taxon>
        <taxon>Mucoraceae</taxon>
        <taxon>Mucor</taxon>
    </lineage>
</organism>
<evidence type="ECO:0000313" key="2">
    <source>
        <dbReference type="Proteomes" id="UP000603453"/>
    </source>
</evidence>
<proteinExistence type="predicted"/>
<protein>
    <submittedName>
        <fullName evidence="1">Uncharacterized protein</fullName>
    </submittedName>
</protein>
<accession>A0A8H7UWL9</accession>
<name>A0A8H7UWL9_9FUNG</name>
<dbReference type="AlphaFoldDB" id="A0A8H7UWL9"/>
<sequence length="266" mass="30435">MSTHNALLQQVDFPVGFAEQKDQIEDDTVFYVEWLDSNSEFPGLSSSNNEKNLNGGSWELLRRKELDDEELTLVPVEDNAWSNLSTRDSHELYATVAEKNAAELQPTKRVIQPLWPNIGAKKTVKAENTEDVYEEDLALELNDIHKSQSRRANRMTSRRKLHDIKTVDIYVEGILSLATSHYGKTTVTWVPYEKDLSNFDPTRLETYIDSLTNTNISNKDKAIRYSSKFTHNTKRYAFKYGNQAANSKRPIFPDSGEFPVQSPIVK</sequence>
<keyword evidence="2" id="KW-1185">Reference proteome</keyword>
<dbReference type="OrthoDB" id="2250284at2759"/>
<reference evidence="1" key="1">
    <citation type="submission" date="2020-12" db="EMBL/GenBank/DDBJ databases">
        <title>Metabolic potential, ecology and presence of endohyphal bacteria is reflected in genomic diversity of Mucoromycotina.</title>
        <authorList>
            <person name="Muszewska A."/>
            <person name="Okrasinska A."/>
            <person name="Steczkiewicz K."/>
            <person name="Drgas O."/>
            <person name="Orlowska M."/>
            <person name="Perlinska-Lenart U."/>
            <person name="Aleksandrzak-Piekarczyk T."/>
            <person name="Szatraj K."/>
            <person name="Zielenkiewicz U."/>
            <person name="Pilsyk S."/>
            <person name="Malc E."/>
            <person name="Mieczkowski P."/>
            <person name="Kruszewska J.S."/>
            <person name="Biernat P."/>
            <person name="Pawlowska J."/>
        </authorList>
    </citation>
    <scope>NUCLEOTIDE SEQUENCE</scope>
    <source>
        <strain evidence="1">WA0000017839</strain>
    </source>
</reference>
<comment type="caution">
    <text evidence="1">The sequence shown here is derived from an EMBL/GenBank/DDBJ whole genome shotgun (WGS) entry which is preliminary data.</text>
</comment>
<gene>
    <name evidence="1" type="ORF">INT47_004129</name>
</gene>